<dbReference type="SUPFAM" id="SSF52266">
    <property type="entry name" value="SGNH hydrolase"/>
    <property type="match status" value="1"/>
</dbReference>
<evidence type="ECO:0000256" key="2">
    <source>
        <dbReference type="SAM" id="SignalP"/>
    </source>
</evidence>
<organism evidence="4 5">
    <name type="scientific">Streptomyces montanus</name>
    <dbReference type="NCBI Taxonomy" id="2580423"/>
    <lineage>
        <taxon>Bacteria</taxon>
        <taxon>Bacillati</taxon>
        <taxon>Actinomycetota</taxon>
        <taxon>Actinomycetes</taxon>
        <taxon>Kitasatosporales</taxon>
        <taxon>Streptomycetaceae</taxon>
        <taxon>Streptomyces</taxon>
    </lineage>
</organism>
<dbReference type="Pfam" id="PF13472">
    <property type="entry name" value="Lipase_GDSL_2"/>
    <property type="match status" value="1"/>
</dbReference>
<dbReference type="AlphaFoldDB" id="A0A5R9FU22"/>
<feature type="region of interest" description="Disordered" evidence="1">
    <location>
        <begin position="264"/>
        <end position="287"/>
    </location>
</feature>
<reference evidence="4 5" key="1">
    <citation type="submission" date="2019-05" db="EMBL/GenBank/DDBJ databases">
        <title>Streptomyces sp. NEAU-C151, a novel actinomycete isolated from soil.</title>
        <authorList>
            <person name="Han L."/>
            <person name="Jiang H."/>
        </authorList>
    </citation>
    <scope>NUCLEOTIDE SEQUENCE [LARGE SCALE GENOMIC DNA]</scope>
    <source>
        <strain evidence="4 5">NEAU-C151</strain>
    </source>
</reference>
<comment type="caution">
    <text evidence="4">The sequence shown here is derived from an EMBL/GenBank/DDBJ whole genome shotgun (WGS) entry which is preliminary data.</text>
</comment>
<keyword evidence="2" id="KW-0732">Signal</keyword>
<dbReference type="EMBL" id="VBZC01000010">
    <property type="protein sequence ID" value="TLS46129.1"/>
    <property type="molecule type" value="Genomic_DNA"/>
</dbReference>
<dbReference type="InterPro" id="IPR013830">
    <property type="entry name" value="SGNH_hydro"/>
</dbReference>
<dbReference type="Gene3D" id="3.40.50.1110">
    <property type="entry name" value="SGNH hydrolase"/>
    <property type="match status" value="1"/>
</dbReference>
<dbReference type="CDD" id="cd01836">
    <property type="entry name" value="FeeA_FeeB_like"/>
    <property type="match status" value="1"/>
</dbReference>
<gene>
    <name evidence="4" type="ORF">FE633_11345</name>
</gene>
<feature type="domain" description="SGNH hydrolase-type esterase" evidence="3">
    <location>
        <begin position="64"/>
        <end position="248"/>
    </location>
</feature>
<feature type="signal peptide" evidence="2">
    <location>
        <begin position="1"/>
        <end position="23"/>
    </location>
</feature>
<evidence type="ECO:0000259" key="3">
    <source>
        <dbReference type="Pfam" id="PF13472"/>
    </source>
</evidence>
<keyword evidence="4" id="KW-0378">Hydrolase</keyword>
<name>A0A5R9FU22_9ACTN</name>
<proteinExistence type="predicted"/>
<dbReference type="InterPro" id="IPR036514">
    <property type="entry name" value="SGNH_hydro_sf"/>
</dbReference>
<accession>A0A5R9FU22</accession>
<feature type="chain" id="PRO_5024432848" evidence="2">
    <location>
        <begin position="24"/>
        <end position="287"/>
    </location>
</feature>
<protein>
    <submittedName>
        <fullName evidence="4">SGNH/GDSL hydrolase family protein</fullName>
    </submittedName>
</protein>
<keyword evidence="5" id="KW-1185">Reference proteome</keyword>
<dbReference type="RefSeq" id="WP_138045003.1">
    <property type="nucleotide sequence ID" value="NZ_VBZC01000010.1"/>
</dbReference>
<dbReference type="Proteomes" id="UP000305906">
    <property type="component" value="Unassembled WGS sequence"/>
</dbReference>
<sequence>MLTLITAAAGVVVALAVPPMALAAQARSAFRRIILINRGHPSGLLCASGSYGEDHDGDAITIGILGDSLAAGLGADDVSGTPSALIGTAVATRAHRQVRIVNVARAGSGASDLARQADKVLAQGRLDIAVLIVGANDAAFATSGSWRERTLSRSAARIGQAIVELKRDATEVICCTCPDLGVVPGIPVPLRWFLRLSGRRLARLQRAHILRSGGIPVALAELASPEYAANPGLLSDDRFHPSSAGYEVSSAPVIHEITRLLSPTREDVARGRGSQPAIEQPWPASPH</sequence>
<evidence type="ECO:0000313" key="4">
    <source>
        <dbReference type="EMBL" id="TLS46129.1"/>
    </source>
</evidence>
<dbReference type="GO" id="GO:0016787">
    <property type="term" value="F:hydrolase activity"/>
    <property type="evidence" value="ECO:0007669"/>
    <property type="project" value="UniProtKB-KW"/>
</dbReference>
<evidence type="ECO:0000256" key="1">
    <source>
        <dbReference type="SAM" id="MobiDB-lite"/>
    </source>
</evidence>
<evidence type="ECO:0000313" key="5">
    <source>
        <dbReference type="Proteomes" id="UP000305906"/>
    </source>
</evidence>